<dbReference type="Proteomes" id="UP000636709">
    <property type="component" value="Unassembled WGS sequence"/>
</dbReference>
<reference evidence="1" key="1">
    <citation type="submission" date="2020-07" db="EMBL/GenBank/DDBJ databases">
        <title>Genome sequence and genetic diversity analysis of an under-domesticated orphan crop, white fonio (Digitaria exilis).</title>
        <authorList>
            <person name="Bennetzen J.L."/>
            <person name="Chen S."/>
            <person name="Ma X."/>
            <person name="Wang X."/>
            <person name="Yssel A.E.J."/>
            <person name="Chaluvadi S.R."/>
            <person name="Johnson M."/>
            <person name="Gangashetty P."/>
            <person name="Hamidou F."/>
            <person name="Sanogo M.D."/>
            <person name="Zwaenepoel A."/>
            <person name="Wallace J."/>
            <person name="Van De Peer Y."/>
            <person name="Van Deynze A."/>
        </authorList>
    </citation>
    <scope>NUCLEOTIDE SEQUENCE</scope>
    <source>
        <tissue evidence="1">Leaves</tissue>
    </source>
</reference>
<proteinExistence type="predicted"/>
<dbReference type="OrthoDB" id="690414at2759"/>
<dbReference type="PANTHER" id="PTHR35356">
    <property type="entry name" value="OS01G0156300 PROTEIN-RELATED"/>
    <property type="match status" value="1"/>
</dbReference>
<sequence length="260" mass="28271">MDVKAGRKFIGEKFTASRPRKAKEKQQQDFTVCLHWLIKRPHQFLPRDMVSISEGSTPLRHAAFQKHNNQRADEMAAPAPPWPIRVRERVIEAEALCDESRGMLRAAVERLASPMPQDDDGRARAGLIGVELLAANIGLASAAASLAAAEVLALRGAAADPTDPLPSVADIPDAHEIERRALGMLRRAMVYAEAAYDVVGWCCDRLLTAYNLLDHPDLPGVDCFVDAEREAAHVCLDAAENIAGVSAAYAYTALCVLLPD</sequence>
<dbReference type="AlphaFoldDB" id="A0A835AMM6"/>
<dbReference type="EMBL" id="JACEFO010002379">
    <property type="protein sequence ID" value="KAF8663054.1"/>
    <property type="molecule type" value="Genomic_DNA"/>
</dbReference>
<dbReference type="InterPro" id="IPR010535">
    <property type="entry name" value="DUF1110"/>
</dbReference>
<dbReference type="Pfam" id="PF06533">
    <property type="entry name" value="DUF1110"/>
    <property type="match status" value="1"/>
</dbReference>
<name>A0A835AMM6_9POAL</name>
<accession>A0A835AMM6</accession>
<gene>
    <name evidence="1" type="ORF">HU200_055646</name>
</gene>
<comment type="caution">
    <text evidence="1">The sequence shown here is derived from an EMBL/GenBank/DDBJ whole genome shotgun (WGS) entry which is preliminary data.</text>
</comment>
<evidence type="ECO:0000313" key="1">
    <source>
        <dbReference type="EMBL" id="KAF8663054.1"/>
    </source>
</evidence>
<keyword evidence="2" id="KW-1185">Reference proteome</keyword>
<evidence type="ECO:0000313" key="2">
    <source>
        <dbReference type="Proteomes" id="UP000636709"/>
    </source>
</evidence>
<organism evidence="1 2">
    <name type="scientific">Digitaria exilis</name>
    <dbReference type="NCBI Taxonomy" id="1010633"/>
    <lineage>
        <taxon>Eukaryota</taxon>
        <taxon>Viridiplantae</taxon>
        <taxon>Streptophyta</taxon>
        <taxon>Embryophyta</taxon>
        <taxon>Tracheophyta</taxon>
        <taxon>Spermatophyta</taxon>
        <taxon>Magnoliopsida</taxon>
        <taxon>Liliopsida</taxon>
        <taxon>Poales</taxon>
        <taxon>Poaceae</taxon>
        <taxon>PACMAD clade</taxon>
        <taxon>Panicoideae</taxon>
        <taxon>Panicodae</taxon>
        <taxon>Paniceae</taxon>
        <taxon>Anthephorinae</taxon>
        <taxon>Digitaria</taxon>
    </lineage>
</organism>
<dbReference type="PANTHER" id="PTHR35356:SF3">
    <property type="entry name" value="OS01G0156300 PROTEIN"/>
    <property type="match status" value="1"/>
</dbReference>
<protein>
    <submittedName>
        <fullName evidence="1">Uncharacterized protein</fullName>
    </submittedName>
</protein>